<proteinExistence type="predicted"/>
<dbReference type="InterPro" id="IPR000073">
    <property type="entry name" value="AB_hydrolase_1"/>
</dbReference>
<dbReference type="PANTHER" id="PTHR37017:SF11">
    <property type="entry name" value="ESTERASE_LIPASE_THIOESTERASE DOMAIN-CONTAINING PROTEIN"/>
    <property type="match status" value="1"/>
</dbReference>
<dbReference type="SUPFAM" id="SSF53474">
    <property type="entry name" value="alpha/beta-Hydrolases"/>
    <property type="match status" value="1"/>
</dbReference>
<name>A0A177BYZ7_9PLEO</name>
<dbReference type="AlphaFoldDB" id="A0A177BYZ7"/>
<dbReference type="GeneID" id="28766875"/>
<protein>
    <recommendedName>
        <fullName evidence="2">AB hydrolase-1 domain-containing protein</fullName>
    </recommendedName>
</protein>
<evidence type="ECO:0000256" key="1">
    <source>
        <dbReference type="SAM" id="SignalP"/>
    </source>
</evidence>
<dbReference type="OrthoDB" id="408373at2759"/>
<organism evidence="3 4">
    <name type="scientific">Paraphaeosphaeria sporulosa</name>
    <dbReference type="NCBI Taxonomy" id="1460663"/>
    <lineage>
        <taxon>Eukaryota</taxon>
        <taxon>Fungi</taxon>
        <taxon>Dikarya</taxon>
        <taxon>Ascomycota</taxon>
        <taxon>Pezizomycotina</taxon>
        <taxon>Dothideomycetes</taxon>
        <taxon>Pleosporomycetidae</taxon>
        <taxon>Pleosporales</taxon>
        <taxon>Massarineae</taxon>
        <taxon>Didymosphaeriaceae</taxon>
        <taxon>Paraphaeosphaeria</taxon>
    </lineage>
</organism>
<reference evidence="3 4" key="1">
    <citation type="submission" date="2016-05" db="EMBL/GenBank/DDBJ databases">
        <title>Comparative analysis of secretome profiles of manganese(II)-oxidizing ascomycete fungi.</title>
        <authorList>
            <consortium name="DOE Joint Genome Institute"/>
            <person name="Zeiner C.A."/>
            <person name="Purvine S.O."/>
            <person name="Zink E.M."/>
            <person name="Wu S."/>
            <person name="Pasa-Tolic L."/>
            <person name="Chaput D.L."/>
            <person name="Haridas S."/>
            <person name="Grigoriev I.V."/>
            <person name="Santelli C.M."/>
            <person name="Hansel C.M."/>
        </authorList>
    </citation>
    <scope>NUCLEOTIDE SEQUENCE [LARGE SCALE GENOMIC DNA]</scope>
    <source>
        <strain evidence="3 4">AP3s5-JAC2a</strain>
    </source>
</reference>
<feature type="chain" id="PRO_5008057517" description="AB hydrolase-1 domain-containing protein" evidence="1">
    <location>
        <begin position="21"/>
        <end position="293"/>
    </location>
</feature>
<sequence>MQFSLSIPVFVCAFLDVILAADVRSSNPAIIMVPGAFHSPQVFDKVKHQLSQDKFLDPIALPSVGHVVGRQPDIEAVKSVLYKHLNAGRDVVLVGNSYGCTVIGEAVKGAPRYSASSSSALVAGSKARGRIVSLIYLAGYIPTIQEVDHPETKQDIHFVSPALFKYHDNTGEVTSDGDKDLPPQKAFYNLLPTKEADYWTSKLSFSSFDALNATATYIPYAGDFNVVYVVGSQDKSVPPAWAQTFIDQPGARFTVEHLDADHVSMLSKPKEVTDLIVKYSKHSVFRHYYDTIG</sequence>
<dbReference type="Gene3D" id="3.40.50.1820">
    <property type="entry name" value="alpha/beta hydrolase"/>
    <property type="match status" value="1"/>
</dbReference>
<keyword evidence="1" id="KW-0732">Signal</keyword>
<gene>
    <name evidence="3" type="ORF">CC84DRAFT_1222580</name>
</gene>
<dbReference type="InterPro" id="IPR052897">
    <property type="entry name" value="Sec-Metab_Biosynth_Hydrolase"/>
</dbReference>
<dbReference type="InterPro" id="IPR029058">
    <property type="entry name" value="AB_hydrolase_fold"/>
</dbReference>
<dbReference type="Proteomes" id="UP000077069">
    <property type="component" value="Unassembled WGS sequence"/>
</dbReference>
<evidence type="ECO:0000313" key="4">
    <source>
        <dbReference type="Proteomes" id="UP000077069"/>
    </source>
</evidence>
<evidence type="ECO:0000313" key="3">
    <source>
        <dbReference type="EMBL" id="OAF99559.1"/>
    </source>
</evidence>
<dbReference type="Pfam" id="PF12697">
    <property type="entry name" value="Abhydrolase_6"/>
    <property type="match status" value="1"/>
</dbReference>
<feature type="signal peptide" evidence="1">
    <location>
        <begin position="1"/>
        <end position="20"/>
    </location>
</feature>
<dbReference type="PANTHER" id="PTHR37017">
    <property type="entry name" value="AB HYDROLASE-1 DOMAIN-CONTAINING PROTEIN-RELATED"/>
    <property type="match status" value="1"/>
</dbReference>
<feature type="domain" description="AB hydrolase-1" evidence="2">
    <location>
        <begin position="30"/>
        <end position="274"/>
    </location>
</feature>
<dbReference type="InParanoid" id="A0A177BYZ7"/>
<accession>A0A177BYZ7</accession>
<dbReference type="EMBL" id="KV441561">
    <property type="protein sequence ID" value="OAF99559.1"/>
    <property type="molecule type" value="Genomic_DNA"/>
</dbReference>
<keyword evidence="4" id="KW-1185">Reference proteome</keyword>
<evidence type="ECO:0000259" key="2">
    <source>
        <dbReference type="Pfam" id="PF12697"/>
    </source>
</evidence>
<dbReference type="STRING" id="1460663.A0A177BYZ7"/>
<dbReference type="RefSeq" id="XP_018029925.1">
    <property type="nucleotide sequence ID" value="XM_018183389.1"/>
</dbReference>